<dbReference type="InterPro" id="IPR001296">
    <property type="entry name" value="Glyco_trans_1"/>
</dbReference>
<dbReference type="GO" id="GO:0016757">
    <property type="term" value="F:glycosyltransferase activity"/>
    <property type="evidence" value="ECO:0007669"/>
    <property type="project" value="UniProtKB-KW"/>
</dbReference>
<proteinExistence type="predicted"/>
<dbReference type="SUPFAM" id="SSF53756">
    <property type="entry name" value="UDP-Glycosyltransferase/glycogen phosphorylase"/>
    <property type="match status" value="1"/>
</dbReference>
<dbReference type="Pfam" id="PF00534">
    <property type="entry name" value="Glycos_transf_1"/>
    <property type="match status" value="1"/>
</dbReference>
<evidence type="ECO:0000256" key="1">
    <source>
        <dbReference type="ARBA" id="ARBA00022676"/>
    </source>
</evidence>
<dbReference type="OrthoDB" id="9790710at2"/>
<dbReference type="InterPro" id="IPR028098">
    <property type="entry name" value="Glyco_trans_4-like_N"/>
</dbReference>
<evidence type="ECO:0000259" key="4">
    <source>
        <dbReference type="Pfam" id="PF13439"/>
    </source>
</evidence>
<reference evidence="5 6" key="1">
    <citation type="journal article" date="2017" name="ISME J.">
        <title>Unveiling bifidobacterial biogeography across the mammalian branch of the tree of life.</title>
        <authorList>
            <person name="Milani C."/>
            <person name="Mangifesta M."/>
            <person name="Mancabelli L."/>
            <person name="Lugli G.A."/>
            <person name="James K."/>
            <person name="Duranti S."/>
            <person name="Turroni F."/>
            <person name="Ferrario C."/>
            <person name="Ossiprandi M.C."/>
            <person name="van Sinderen D."/>
            <person name="Ventura M."/>
        </authorList>
    </citation>
    <scope>NUCLEOTIDE SEQUENCE [LARGE SCALE GENOMIC DNA]</scope>
    <source>
        <strain evidence="6">Ham19E</strain>
    </source>
</reference>
<dbReference type="GO" id="GO:1901137">
    <property type="term" value="P:carbohydrate derivative biosynthetic process"/>
    <property type="evidence" value="ECO:0007669"/>
    <property type="project" value="UniProtKB-ARBA"/>
</dbReference>
<dbReference type="Gene3D" id="3.40.50.2000">
    <property type="entry name" value="Glycogen Phosphorylase B"/>
    <property type="match status" value="2"/>
</dbReference>
<dbReference type="InterPro" id="IPR050194">
    <property type="entry name" value="Glycosyltransferase_grp1"/>
</dbReference>
<organism evidence="5 6">
    <name type="scientific">Bifidobacterium criceti</name>
    <dbReference type="NCBI Taxonomy" id="1960969"/>
    <lineage>
        <taxon>Bacteria</taxon>
        <taxon>Bacillati</taxon>
        <taxon>Actinomycetota</taxon>
        <taxon>Actinomycetes</taxon>
        <taxon>Bifidobacteriales</taxon>
        <taxon>Bifidobacteriaceae</taxon>
        <taxon>Bifidobacterium</taxon>
    </lineage>
</organism>
<sequence length="373" mass="42497">MANDNNTKPSVLVFEASDRWGGIESFIANEICPLRQWFDVHVVTQQEDADIRRRIPISDDRFIEMEGRYGSARYRRWLRELMHRRFDIIHVNKNSLMKYLPITYARRYADSKVIIHSHNTRPSVRSAVSALHYMVRPWIEPLADARLACSRTAAAYMFGKDAHAAEIVNNGIDTERFVYRPQDRAEVRRELGIAGTDTVLMNVGRFTEQKNQKFLLDVFAEYRARQPHSTLLLVGEGELREALERHAAELRLQDHVIFTGRRNDVHRLFSAADLVLFPSLYEGLPTTLVEAQANGVPVLASSAITAEADITGTVRFEELDHGVEAWADAVADIERHAPDMERRGKAAAIVREHGYDRADGVLYLKAIYDSLLA</sequence>
<name>A0A2A2EI27_9BIFI</name>
<dbReference type="Proteomes" id="UP000218399">
    <property type="component" value="Unassembled WGS sequence"/>
</dbReference>
<dbReference type="PANTHER" id="PTHR45947:SF3">
    <property type="entry name" value="SULFOQUINOVOSYL TRANSFERASE SQD2"/>
    <property type="match status" value="1"/>
</dbReference>
<keyword evidence="2 5" id="KW-0808">Transferase</keyword>
<accession>A0A2A2EI27</accession>
<feature type="domain" description="Glycosyltransferase subfamily 4-like N-terminal" evidence="4">
    <location>
        <begin position="20"/>
        <end position="176"/>
    </location>
</feature>
<evidence type="ECO:0000256" key="2">
    <source>
        <dbReference type="ARBA" id="ARBA00022679"/>
    </source>
</evidence>
<evidence type="ECO:0000313" key="5">
    <source>
        <dbReference type="EMBL" id="PAU68637.1"/>
    </source>
</evidence>
<keyword evidence="1" id="KW-0328">Glycosyltransferase</keyword>
<dbReference type="RefSeq" id="WP_095614350.1">
    <property type="nucleotide sequence ID" value="NZ_MVOH01000004.1"/>
</dbReference>
<dbReference type="EMBL" id="MVOH01000004">
    <property type="protein sequence ID" value="PAU68637.1"/>
    <property type="molecule type" value="Genomic_DNA"/>
</dbReference>
<evidence type="ECO:0000313" key="6">
    <source>
        <dbReference type="Proteomes" id="UP000218399"/>
    </source>
</evidence>
<dbReference type="PANTHER" id="PTHR45947">
    <property type="entry name" value="SULFOQUINOVOSYL TRANSFERASE SQD2"/>
    <property type="match status" value="1"/>
</dbReference>
<feature type="domain" description="Glycosyl transferase family 1" evidence="3">
    <location>
        <begin position="183"/>
        <end position="346"/>
    </location>
</feature>
<gene>
    <name evidence="5" type="ORF">B1526_0271</name>
</gene>
<protein>
    <submittedName>
        <fullName evidence="5">Glycosyl transferase family 1</fullName>
    </submittedName>
</protein>
<comment type="caution">
    <text evidence="5">The sequence shown here is derived from an EMBL/GenBank/DDBJ whole genome shotgun (WGS) entry which is preliminary data.</text>
</comment>
<dbReference type="AlphaFoldDB" id="A0A2A2EI27"/>
<keyword evidence="6" id="KW-1185">Reference proteome</keyword>
<dbReference type="Pfam" id="PF13439">
    <property type="entry name" value="Glyco_transf_4"/>
    <property type="match status" value="1"/>
</dbReference>
<evidence type="ECO:0000259" key="3">
    <source>
        <dbReference type="Pfam" id="PF00534"/>
    </source>
</evidence>